<keyword evidence="2" id="KW-0472">Membrane</keyword>
<gene>
    <name evidence="3" type="ORF">BN980_GECA20s00890g</name>
</gene>
<feature type="region of interest" description="Disordered" evidence="1">
    <location>
        <begin position="1"/>
        <end position="36"/>
    </location>
</feature>
<organism evidence="3 4">
    <name type="scientific">Geotrichum candidum</name>
    <name type="common">Oospora lactis</name>
    <name type="synonym">Dipodascus geotrichum</name>
    <dbReference type="NCBI Taxonomy" id="1173061"/>
    <lineage>
        <taxon>Eukaryota</taxon>
        <taxon>Fungi</taxon>
        <taxon>Dikarya</taxon>
        <taxon>Ascomycota</taxon>
        <taxon>Saccharomycotina</taxon>
        <taxon>Dipodascomycetes</taxon>
        <taxon>Dipodascales</taxon>
        <taxon>Dipodascaceae</taxon>
        <taxon>Geotrichum</taxon>
    </lineage>
</organism>
<protein>
    <submittedName>
        <fullName evidence="3">Uncharacterized protein</fullName>
    </submittedName>
</protein>
<dbReference type="EMBL" id="CCBN010000020">
    <property type="protein sequence ID" value="CDO57307.1"/>
    <property type="molecule type" value="Genomic_DNA"/>
</dbReference>
<name>A0A0J9XIE6_GEOCN</name>
<sequence>MEPTPLNEITDVNNQHLDGIEDGNNERGNPNNANNNETVVAHNDNTNGTAVAHNDNTNRLKNAREANTNETSIVGNADDLNANAVPNFTRIFPWPLDVATAVSFLYVGSLSLAVTGVPLNKKEGGWQPVAMLSGSFSWGMSEYRRRLKSPLSFESFSSEHASSSKIKRSVMVWGFSPYIFDVGAAIVVSRDWSGLKIPLGVAVIIRAILLFIMIGFIWKPAIAWSVTRLITNCKTMNR</sequence>
<evidence type="ECO:0000313" key="3">
    <source>
        <dbReference type="EMBL" id="CDO57307.1"/>
    </source>
</evidence>
<keyword evidence="2" id="KW-0812">Transmembrane</keyword>
<feature type="transmembrane region" description="Helical" evidence="2">
    <location>
        <begin position="195"/>
        <end position="218"/>
    </location>
</feature>
<feature type="transmembrane region" description="Helical" evidence="2">
    <location>
        <begin position="170"/>
        <end position="189"/>
    </location>
</feature>
<comment type="caution">
    <text evidence="3">The sequence shown here is derived from an EMBL/GenBank/DDBJ whole genome shotgun (WGS) entry which is preliminary data.</text>
</comment>
<evidence type="ECO:0000313" key="4">
    <source>
        <dbReference type="Proteomes" id="UP000242525"/>
    </source>
</evidence>
<keyword evidence="2" id="KW-1133">Transmembrane helix</keyword>
<feature type="transmembrane region" description="Helical" evidence="2">
    <location>
        <begin position="98"/>
        <end position="119"/>
    </location>
</feature>
<feature type="compositionally biased region" description="Low complexity" evidence="1">
    <location>
        <begin position="26"/>
        <end position="36"/>
    </location>
</feature>
<proteinExistence type="predicted"/>
<evidence type="ECO:0000256" key="2">
    <source>
        <dbReference type="SAM" id="Phobius"/>
    </source>
</evidence>
<keyword evidence="4" id="KW-1185">Reference proteome</keyword>
<dbReference type="Proteomes" id="UP000242525">
    <property type="component" value="Unassembled WGS sequence"/>
</dbReference>
<reference evidence="3" key="1">
    <citation type="submission" date="2014-03" db="EMBL/GenBank/DDBJ databases">
        <authorList>
            <person name="Casaregola S."/>
        </authorList>
    </citation>
    <scope>NUCLEOTIDE SEQUENCE [LARGE SCALE GENOMIC DNA]</scope>
    <source>
        <strain evidence="3">CLIB 918</strain>
    </source>
</reference>
<accession>A0A0J9XIE6</accession>
<dbReference type="AlphaFoldDB" id="A0A0J9XIE6"/>
<evidence type="ECO:0000256" key="1">
    <source>
        <dbReference type="SAM" id="MobiDB-lite"/>
    </source>
</evidence>